<feature type="binding site" evidence="10">
    <location>
        <position position="86"/>
    </location>
    <ligand>
        <name>Mg(2+)</name>
        <dbReference type="ChEBI" id="CHEBI:18420"/>
        <label>1</label>
    </ligand>
</feature>
<dbReference type="EMBL" id="JABBKX010000008">
    <property type="protein sequence ID" value="NMJ43464.1"/>
    <property type="molecule type" value="Genomic_DNA"/>
</dbReference>
<feature type="binding site" evidence="10">
    <location>
        <position position="64"/>
    </location>
    <ligand>
        <name>Mg(2+)</name>
        <dbReference type="ChEBI" id="CHEBI:18420"/>
        <label>1</label>
    </ligand>
</feature>
<evidence type="ECO:0000256" key="7">
    <source>
        <dbReference type="ARBA" id="ARBA00022759"/>
    </source>
</evidence>
<reference evidence="12 13" key="1">
    <citation type="submission" date="2020-03" db="EMBL/GenBank/DDBJ databases">
        <authorList>
            <person name="Sun Q."/>
        </authorList>
    </citation>
    <scope>NUCLEOTIDE SEQUENCE [LARGE SCALE GENOMIC DNA]</scope>
    <source>
        <strain evidence="12 13">JC162</strain>
    </source>
</reference>
<comment type="subunit">
    <text evidence="3 10">Monomer.</text>
</comment>
<dbReference type="GO" id="GO:0000287">
    <property type="term" value="F:magnesium ion binding"/>
    <property type="evidence" value="ECO:0007669"/>
    <property type="project" value="UniProtKB-UniRule"/>
</dbReference>
<keyword evidence="13" id="KW-1185">Reference proteome</keyword>
<comment type="similarity">
    <text evidence="2 10">Belongs to the RNase H family.</text>
</comment>
<keyword evidence="8 10" id="KW-0378">Hydrolase</keyword>
<dbReference type="HAMAP" id="MF_00042">
    <property type="entry name" value="RNase_H"/>
    <property type="match status" value="1"/>
</dbReference>
<evidence type="ECO:0000256" key="1">
    <source>
        <dbReference type="ARBA" id="ARBA00000077"/>
    </source>
</evidence>
<dbReference type="GO" id="GO:0043137">
    <property type="term" value="P:DNA replication, removal of RNA primer"/>
    <property type="evidence" value="ECO:0007669"/>
    <property type="project" value="TreeGrafter"/>
</dbReference>
<evidence type="ECO:0000256" key="4">
    <source>
        <dbReference type="ARBA" id="ARBA00012180"/>
    </source>
</evidence>
<dbReference type="GO" id="GO:0004523">
    <property type="term" value="F:RNA-DNA hybrid ribonuclease activity"/>
    <property type="evidence" value="ECO:0007669"/>
    <property type="project" value="UniProtKB-UniRule"/>
</dbReference>
<dbReference type="CDD" id="cd09278">
    <property type="entry name" value="RNase_HI_prokaryote_like"/>
    <property type="match status" value="1"/>
</dbReference>
<comment type="cofactor">
    <cofactor evidence="10">
        <name>Mg(2+)</name>
        <dbReference type="ChEBI" id="CHEBI:18420"/>
    </cofactor>
    <text evidence="10">Binds 1 Mg(2+) ion per subunit. May bind a second metal ion at a regulatory site, or after substrate binding.</text>
</comment>
<feature type="binding site" evidence="10">
    <location>
        <position position="25"/>
    </location>
    <ligand>
        <name>Mg(2+)</name>
        <dbReference type="ChEBI" id="CHEBI:18420"/>
        <label>2</label>
    </ligand>
</feature>
<name>A0A848EFP9_9PROT</name>
<comment type="function">
    <text evidence="10">Endonuclease that specifically degrades the RNA of RNA-DNA hybrids.</text>
</comment>
<dbReference type="RefSeq" id="WP_170055664.1">
    <property type="nucleotide sequence ID" value="NZ_JABBKX010000008.1"/>
</dbReference>
<organism evidence="12 13">
    <name type="scientific">Neoroseomonas marina</name>
    <dbReference type="NCBI Taxonomy" id="1232220"/>
    <lineage>
        <taxon>Bacteria</taxon>
        <taxon>Pseudomonadati</taxon>
        <taxon>Pseudomonadota</taxon>
        <taxon>Alphaproteobacteria</taxon>
        <taxon>Acetobacterales</taxon>
        <taxon>Acetobacteraceae</taxon>
        <taxon>Neoroseomonas</taxon>
    </lineage>
</organism>
<gene>
    <name evidence="10 12" type="primary">rnhA</name>
    <name evidence="12" type="ORF">GWK16_19610</name>
</gene>
<feature type="binding site" evidence="10">
    <location>
        <position position="25"/>
    </location>
    <ligand>
        <name>Mg(2+)</name>
        <dbReference type="ChEBI" id="CHEBI:18420"/>
        <label>1</label>
    </ligand>
</feature>
<evidence type="ECO:0000256" key="10">
    <source>
        <dbReference type="HAMAP-Rule" id="MF_00042"/>
    </source>
</evidence>
<dbReference type="NCBIfam" id="NF001236">
    <property type="entry name" value="PRK00203.1"/>
    <property type="match status" value="1"/>
</dbReference>
<dbReference type="InterPro" id="IPR022892">
    <property type="entry name" value="RNaseHI"/>
</dbReference>
<keyword evidence="9 10" id="KW-0460">Magnesium</keyword>
<comment type="catalytic activity">
    <reaction evidence="1 10">
        <text>Endonucleolytic cleavage to 5'-phosphomonoester.</text>
        <dbReference type="EC" id="3.1.26.4"/>
    </reaction>
</comment>
<dbReference type="Gene3D" id="3.30.420.10">
    <property type="entry name" value="Ribonuclease H-like superfamily/Ribonuclease H"/>
    <property type="match status" value="1"/>
</dbReference>
<dbReference type="PROSITE" id="PS50879">
    <property type="entry name" value="RNASE_H_1"/>
    <property type="match status" value="1"/>
</dbReference>
<dbReference type="InterPro" id="IPR036397">
    <property type="entry name" value="RNaseH_sf"/>
</dbReference>
<keyword evidence="5 10" id="KW-0540">Nuclease</keyword>
<evidence type="ECO:0000313" key="13">
    <source>
        <dbReference type="Proteomes" id="UP000548582"/>
    </source>
</evidence>
<dbReference type="GO" id="GO:0003676">
    <property type="term" value="F:nucleic acid binding"/>
    <property type="evidence" value="ECO:0007669"/>
    <property type="project" value="InterPro"/>
</dbReference>
<keyword evidence="7 10" id="KW-0255">Endonuclease</keyword>
<evidence type="ECO:0000256" key="2">
    <source>
        <dbReference type="ARBA" id="ARBA00005300"/>
    </source>
</evidence>
<evidence type="ECO:0000313" key="12">
    <source>
        <dbReference type="EMBL" id="NMJ43464.1"/>
    </source>
</evidence>
<dbReference type="InterPro" id="IPR002156">
    <property type="entry name" value="RNaseH_domain"/>
</dbReference>
<dbReference type="Pfam" id="PF00075">
    <property type="entry name" value="RNase_H"/>
    <property type="match status" value="1"/>
</dbReference>
<comment type="caution">
    <text evidence="12">The sequence shown here is derived from an EMBL/GenBank/DDBJ whole genome shotgun (WGS) entry which is preliminary data.</text>
</comment>
<evidence type="ECO:0000256" key="3">
    <source>
        <dbReference type="ARBA" id="ARBA00011245"/>
    </source>
</evidence>
<dbReference type="SUPFAM" id="SSF53098">
    <property type="entry name" value="Ribonuclease H-like"/>
    <property type="match status" value="1"/>
</dbReference>
<keyword evidence="10" id="KW-0963">Cytoplasm</keyword>
<feature type="domain" description="RNase H type-1" evidence="11">
    <location>
        <begin position="16"/>
        <end position="158"/>
    </location>
</feature>
<dbReference type="PANTHER" id="PTHR10642">
    <property type="entry name" value="RIBONUCLEASE H1"/>
    <property type="match status" value="1"/>
</dbReference>
<dbReference type="PANTHER" id="PTHR10642:SF26">
    <property type="entry name" value="RIBONUCLEASE H1"/>
    <property type="match status" value="1"/>
</dbReference>
<dbReference type="Proteomes" id="UP000548582">
    <property type="component" value="Unassembled WGS sequence"/>
</dbReference>
<proteinExistence type="inferred from homology"/>
<dbReference type="AlphaFoldDB" id="A0A848EFP9"/>
<evidence type="ECO:0000256" key="5">
    <source>
        <dbReference type="ARBA" id="ARBA00022722"/>
    </source>
</evidence>
<evidence type="ECO:0000256" key="9">
    <source>
        <dbReference type="ARBA" id="ARBA00022842"/>
    </source>
</evidence>
<dbReference type="InterPro" id="IPR012337">
    <property type="entry name" value="RNaseH-like_sf"/>
</dbReference>
<comment type="subcellular location">
    <subcellularLocation>
        <location evidence="10">Cytoplasm</location>
    </subcellularLocation>
</comment>
<dbReference type="EC" id="3.1.26.4" evidence="4 10"/>
<accession>A0A848EFP9</accession>
<evidence type="ECO:0000259" key="11">
    <source>
        <dbReference type="PROSITE" id="PS50879"/>
    </source>
</evidence>
<sequence>MTTISSALAAGPSGDVRRHIEIWTDGSCRPNPGRGGWAAILRNPEGRTRELSGAEPNTTNNRMELRAAIAGLKALLNPSRVAVHADSEYVVRGMSLWLPKWQASRWRTSAGKPVLNADLWQLLAVAAEPHDVTWQWVQGHAGDPMNTRADALASAARDKPEVTRRGA</sequence>
<protein>
    <recommendedName>
        <fullName evidence="4 10">Ribonuclease H</fullName>
        <shortName evidence="10">RNase H</shortName>
        <ecNumber evidence="4 10">3.1.26.4</ecNumber>
    </recommendedName>
</protein>
<evidence type="ECO:0000256" key="6">
    <source>
        <dbReference type="ARBA" id="ARBA00022723"/>
    </source>
</evidence>
<keyword evidence="6 10" id="KW-0479">Metal-binding</keyword>
<feature type="binding site" evidence="10">
    <location>
        <position position="150"/>
    </location>
    <ligand>
        <name>Mg(2+)</name>
        <dbReference type="ChEBI" id="CHEBI:18420"/>
        <label>2</label>
    </ligand>
</feature>
<dbReference type="InterPro" id="IPR050092">
    <property type="entry name" value="RNase_H"/>
</dbReference>
<dbReference type="GO" id="GO:0005737">
    <property type="term" value="C:cytoplasm"/>
    <property type="evidence" value="ECO:0007669"/>
    <property type="project" value="UniProtKB-SubCell"/>
</dbReference>
<evidence type="ECO:0000256" key="8">
    <source>
        <dbReference type="ARBA" id="ARBA00022801"/>
    </source>
</evidence>